<evidence type="ECO:0000259" key="2">
    <source>
        <dbReference type="Pfam" id="PF12886"/>
    </source>
</evidence>
<protein>
    <recommendedName>
        <fullName evidence="2">Transducer of regulated CREB activity C-terminal domain-containing protein</fullName>
    </recommendedName>
</protein>
<reference evidence="3 4" key="1">
    <citation type="journal article" date="2010" name="Science">
        <title>Genomic comparison of the ants Camponotus floridanus and Harpegnathos saltator.</title>
        <authorList>
            <person name="Bonasio R."/>
            <person name="Zhang G."/>
            <person name="Ye C."/>
            <person name="Mutti N.S."/>
            <person name="Fang X."/>
            <person name="Qin N."/>
            <person name="Donahue G."/>
            <person name="Yang P."/>
            <person name="Li Q."/>
            <person name="Li C."/>
            <person name="Zhang P."/>
            <person name="Huang Z."/>
            <person name="Berger S.L."/>
            <person name="Reinberg D."/>
            <person name="Wang J."/>
            <person name="Liebig J."/>
        </authorList>
    </citation>
    <scope>NUCLEOTIDE SEQUENCE [LARGE SCALE GENOMIC DNA]</scope>
    <source>
        <strain evidence="4">C129</strain>
    </source>
</reference>
<dbReference type="AlphaFoldDB" id="E2A532"/>
<feature type="compositionally biased region" description="Polar residues" evidence="1">
    <location>
        <begin position="8"/>
        <end position="35"/>
    </location>
</feature>
<dbReference type="Proteomes" id="UP000000311">
    <property type="component" value="Unassembled WGS sequence"/>
</dbReference>
<evidence type="ECO:0000313" key="4">
    <source>
        <dbReference type="Proteomes" id="UP000000311"/>
    </source>
</evidence>
<dbReference type="GO" id="GO:0008140">
    <property type="term" value="F:cAMP response element binding protein binding"/>
    <property type="evidence" value="ECO:0007669"/>
    <property type="project" value="TreeGrafter"/>
</dbReference>
<dbReference type="InterPro" id="IPR024785">
    <property type="entry name" value="TORC_C"/>
</dbReference>
<dbReference type="PANTHER" id="PTHR13589:SF15">
    <property type="entry name" value="CREB-REGULATED TRANSCRIPTION COACTIVATOR, ISOFORM B"/>
    <property type="match status" value="1"/>
</dbReference>
<dbReference type="STRING" id="104421.E2A532"/>
<sequence length="320" mass="34991">MKQGVALENSTSTSQQDLQSYPQQPAPTATSQSPTAGLYIYQQSHSPVPPQSPKTSQSQQQQHQQHQQHQHQQHQHHQQQHQQSQQQLNSLVSYRSTQSVNRPSPQSSPSLTVQGSPLSYSNNPSAPPSPTGHPGPPSLTSDVIDQNTYFINQAQAAALQQDFEQFTMMDTPVQTNTIGTYIGSPNHTTNYTQVRRIIKNDMINVGGELGSGDAGYFSTSPQMAYQPATTTTTATQQLTPQTPNTPTIILTDFSGADDPEFVKDLGTAMMGDFDPEMFPSDDALRQGLDPIDVDGLQMLADPTMVISDSSAEAHFRLDRL</sequence>
<proteinExistence type="predicted"/>
<name>E2A532_CAMFO</name>
<evidence type="ECO:0000256" key="1">
    <source>
        <dbReference type="SAM" id="MobiDB-lite"/>
    </source>
</evidence>
<dbReference type="EMBL" id="GL436794">
    <property type="protein sequence ID" value="EFN71463.1"/>
    <property type="molecule type" value="Genomic_DNA"/>
</dbReference>
<feature type="compositionally biased region" description="Polar residues" evidence="1">
    <location>
        <begin position="88"/>
        <end position="115"/>
    </location>
</feature>
<organism evidence="4">
    <name type="scientific">Camponotus floridanus</name>
    <name type="common">Florida carpenter ant</name>
    <dbReference type="NCBI Taxonomy" id="104421"/>
    <lineage>
        <taxon>Eukaryota</taxon>
        <taxon>Metazoa</taxon>
        <taxon>Ecdysozoa</taxon>
        <taxon>Arthropoda</taxon>
        <taxon>Hexapoda</taxon>
        <taxon>Insecta</taxon>
        <taxon>Pterygota</taxon>
        <taxon>Neoptera</taxon>
        <taxon>Endopterygota</taxon>
        <taxon>Hymenoptera</taxon>
        <taxon>Apocrita</taxon>
        <taxon>Aculeata</taxon>
        <taxon>Formicoidea</taxon>
        <taxon>Formicidae</taxon>
        <taxon>Formicinae</taxon>
        <taxon>Camponotus</taxon>
    </lineage>
</organism>
<gene>
    <name evidence="3" type="ORF">EAG_07691</name>
</gene>
<dbReference type="OMA" id="KNDMINV"/>
<feature type="region of interest" description="Disordered" evidence="1">
    <location>
        <begin position="1"/>
        <end position="143"/>
    </location>
</feature>
<dbReference type="Pfam" id="PF12886">
    <property type="entry name" value="TORC_C"/>
    <property type="match status" value="1"/>
</dbReference>
<feature type="compositionally biased region" description="Low complexity" evidence="1">
    <location>
        <begin position="56"/>
        <end position="65"/>
    </location>
</feature>
<feature type="compositionally biased region" description="Basic residues" evidence="1">
    <location>
        <begin position="66"/>
        <end position="79"/>
    </location>
</feature>
<dbReference type="GO" id="GO:0005737">
    <property type="term" value="C:cytoplasm"/>
    <property type="evidence" value="ECO:0007669"/>
    <property type="project" value="InterPro"/>
</dbReference>
<keyword evidence="4" id="KW-1185">Reference proteome</keyword>
<dbReference type="PANTHER" id="PTHR13589">
    <property type="entry name" value="CREB-REGULATED TRANSCRIPTION COACTIVATOR"/>
    <property type="match status" value="1"/>
</dbReference>
<accession>E2A532</accession>
<dbReference type="GO" id="GO:0045944">
    <property type="term" value="P:positive regulation of transcription by RNA polymerase II"/>
    <property type="evidence" value="ECO:0007669"/>
    <property type="project" value="TreeGrafter"/>
</dbReference>
<dbReference type="InParanoid" id="E2A532"/>
<feature type="compositionally biased region" description="Pro residues" evidence="1">
    <location>
        <begin position="125"/>
        <end position="137"/>
    </location>
</feature>
<dbReference type="InterPro" id="IPR024786">
    <property type="entry name" value="TORC"/>
</dbReference>
<dbReference type="GO" id="GO:0005634">
    <property type="term" value="C:nucleus"/>
    <property type="evidence" value="ECO:0007669"/>
    <property type="project" value="InterPro"/>
</dbReference>
<dbReference type="OrthoDB" id="8947034at2759"/>
<evidence type="ECO:0000313" key="3">
    <source>
        <dbReference type="EMBL" id="EFN71463.1"/>
    </source>
</evidence>
<feature type="domain" description="Transducer of regulated CREB activity C-terminal" evidence="2">
    <location>
        <begin position="246"/>
        <end position="320"/>
    </location>
</feature>